<dbReference type="InterPro" id="IPR021878">
    <property type="entry name" value="TgpA_N"/>
</dbReference>
<evidence type="ECO:0000313" key="4">
    <source>
        <dbReference type="Proteomes" id="UP001165069"/>
    </source>
</evidence>
<dbReference type="PANTHER" id="PTHR42736">
    <property type="entry name" value="PROTEIN-GLUTAMINE GAMMA-GLUTAMYLTRANSFERASE"/>
    <property type="match status" value="1"/>
</dbReference>
<evidence type="ECO:0000256" key="1">
    <source>
        <dbReference type="SAM" id="Phobius"/>
    </source>
</evidence>
<keyword evidence="1" id="KW-0812">Transmembrane</keyword>
<name>A0ABQ5QJ02_9BACT</name>
<accession>A0ABQ5QJ02</accession>
<dbReference type="PANTHER" id="PTHR42736:SF1">
    <property type="entry name" value="PROTEIN-GLUTAMINE GAMMA-GLUTAMYLTRANSFERASE"/>
    <property type="match status" value="1"/>
</dbReference>
<proteinExistence type="predicted"/>
<dbReference type="Gene3D" id="3.10.620.30">
    <property type="match status" value="1"/>
</dbReference>
<comment type="caution">
    <text evidence="3">The sequence shown here is derived from an EMBL/GenBank/DDBJ whole genome shotgun (WGS) entry which is preliminary data.</text>
</comment>
<organism evidence="3 4">
    <name type="scientific">Geothrix limicola</name>
    <dbReference type="NCBI Taxonomy" id="2927978"/>
    <lineage>
        <taxon>Bacteria</taxon>
        <taxon>Pseudomonadati</taxon>
        <taxon>Acidobacteriota</taxon>
        <taxon>Holophagae</taxon>
        <taxon>Holophagales</taxon>
        <taxon>Holophagaceae</taxon>
        <taxon>Geothrix</taxon>
    </lineage>
</organism>
<evidence type="ECO:0000313" key="3">
    <source>
        <dbReference type="EMBL" id="GLH74009.1"/>
    </source>
</evidence>
<dbReference type="InterPro" id="IPR052901">
    <property type="entry name" value="Bact_TGase-like"/>
</dbReference>
<protein>
    <submittedName>
        <fullName evidence="3">Transglutaminase</fullName>
    </submittedName>
</protein>
<dbReference type="EMBL" id="BSDE01000005">
    <property type="protein sequence ID" value="GLH74009.1"/>
    <property type="molecule type" value="Genomic_DNA"/>
</dbReference>
<gene>
    <name evidence="3" type="ORF">GETHLI_25110</name>
</gene>
<keyword evidence="1" id="KW-1133">Transmembrane helix</keyword>
<reference evidence="3 4" key="1">
    <citation type="journal article" date="2023" name="Antonie Van Leeuwenhoek">
        <title>Mesoterricola silvestris gen. nov., sp. nov., Mesoterricola sediminis sp. nov., Geothrix oryzae sp. nov., Geothrix edaphica sp. nov., Geothrix rubra sp. nov., and Geothrix limicola sp. nov., six novel members of Acidobacteriota isolated from soils.</title>
        <authorList>
            <person name="Itoh H."/>
            <person name="Sugisawa Y."/>
            <person name="Mise K."/>
            <person name="Xu Z."/>
            <person name="Kuniyasu M."/>
            <person name="Ushijima N."/>
            <person name="Kawano K."/>
            <person name="Kobayashi E."/>
            <person name="Shiratori Y."/>
            <person name="Masuda Y."/>
            <person name="Senoo K."/>
        </authorList>
    </citation>
    <scope>NUCLEOTIDE SEQUENCE [LARGE SCALE GENOMIC DNA]</scope>
    <source>
        <strain evidence="3 4">Red804</strain>
    </source>
</reference>
<keyword evidence="1" id="KW-0472">Membrane</keyword>
<dbReference type="SMART" id="SM00460">
    <property type="entry name" value="TGc"/>
    <property type="match status" value="1"/>
</dbReference>
<sequence length="654" mass="73521">MALRWARWIDHLPLWVAWGATLSMGIYEPGELALMGMPLLAAAAVEVRRWDVSRHHRWLEVGALLYFLGQLARGHGFFTAAIHTLFLLAGVRLVLPREAAQQRQLVLMSFLLFLSTAMGPTDASFLVWTLGWFTTAAWALLQQSWEPSAALRRGSLSRPPFGRVPLWMGAALLLGTGFFLIMPRLNVGLRPRFLPGTSTPFGQAGLSDRLDLSGNGPIDPNPDVALRITPPPGIDPTRDPGWIRGLELLRGITLESVRDQRWEPAVLTPSLNLPPDRGPEEKRAEFLYTSNPYGILALPTGRVRLEPPDLPLMQGPGASARWQFFRARITPITVVWNPAQAEPREARLSTRRLDLLTHLEPSHEAARRASFRFAPSILPVPQLARTLEQALRNFTYTLDNPSGKAANPLEDFLERTQAGHCEYFASAMTLMLRARGVPARVVNGYRLGPWIPEGGYFRVSQNEAHSWVEYWHEGRWWTADPTPIGTAAGGARSEDLGVFTRWLDALAYRWDRYVVRFSDQDQQTGLSWIQTRMQDWEWHWKTPKTPVLAALGLMVVAWALWRTRDRWQPEAPSPARIRALRPMLLSTRRQAPPLPGETARTWLMRLSALRPERLEALRQLADSVDAQAYGSGNATAVDQAKAEAAAWRGWKPPA</sequence>
<feature type="domain" description="Transglutaminase-like" evidence="2">
    <location>
        <begin position="413"/>
        <end position="483"/>
    </location>
</feature>
<dbReference type="Pfam" id="PF13559">
    <property type="entry name" value="DUF4129"/>
    <property type="match status" value="1"/>
</dbReference>
<dbReference type="InterPro" id="IPR025403">
    <property type="entry name" value="TgpA-like_C"/>
</dbReference>
<dbReference type="SUPFAM" id="SSF54001">
    <property type="entry name" value="Cysteine proteinases"/>
    <property type="match status" value="1"/>
</dbReference>
<dbReference type="InterPro" id="IPR002931">
    <property type="entry name" value="Transglutaminase-like"/>
</dbReference>
<keyword evidence="4" id="KW-1185">Reference proteome</keyword>
<feature type="transmembrane region" description="Helical" evidence="1">
    <location>
        <begin position="107"/>
        <end position="133"/>
    </location>
</feature>
<dbReference type="Pfam" id="PF01841">
    <property type="entry name" value="Transglut_core"/>
    <property type="match status" value="1"/>
</dbReference>
<dbReference type="InterPro" id="IPR038765">
    <property type="entry name" value="Papain-like_cys_pep_sf"/>
</dbReference>
<evidence type="ECO:0000259" key="2">
    <source>
        <dbReference type="SMART" id="SM00460"/>
    </source>
</evidence>
<dbReference type="Pfam" id="PF11992">
    <property type="entry name" value="TgpA_N"/>
    <property type="match status" value="1"/>
</dbReference>
<feature type="transmembrane region" description="Helical" evidence="1">
    <location>
        <begin position="75"/>
        <end position="95"/>
    </location>
</feature>
<dbReference type="Proteomes" id="UP001165069">
    <property type="component" value="Unassembled WGS sequence"/>
</dbReference>
<feature type="transmembrane region" description="Helical" evidence="1">
    <location>
        <begin position="164"/>
        <end position="182"/>
    </location>
</feature>
<dbReference type="RefSeq" id="WP_285575822.1">
    <property type="nucleotide sequence ID" value="NZ_BSDE01000005.1"/>
</dbReference>